<dbReference type="SUPFAM" id="SSF47240">
    <property type="entry name" value="Ferritin-like"/>
    <property type="match status" value="1"/>
</dbReference>
<proteinExistence type="predicted"/>
<name>A0A381N272_9ZZZZ</name>
<organism evidence="3">
    <name type="scientific">marine metagenome</name>
    <dbReference type="NCBI Taxonomy" id="408172"/>
    <lineage>
        <taxon>unclassified sequences</taxon>
        <taxon>metagenomes</taxon>
        <taxon>ecological metagenomes</taxon>
    </lineage>
</organism>
<dbReference type="AlphaFoldDB" id="A0A381N272"/>
<dbReference type="Gene3D" id="1.10.620.20">
    <property type="entry name" value="Ribonucleotide Reductase, subunit A"/>
    <property type="match status" value="1"/>
</dbReference>
<feature type="region of interest" description="Disordered" evidence="1">
    <location>
        <begin position="1"/>
        <end position="25"/>
    </location>
</feature>
<reference evidence="3" key="1">
    <citation type="submission" date="2018-05" db="EMBL/GenBank/DDBJ databases">
        <authorList>
            <person name="Lanie J.A."/>
            <person name="Ng W.-L."/>
            <person name="Kazmierczak K.M."/>
            <person name="Andrzejewski T.M."/>
            <person name="Davidsen T.M."/>
            <person name="Wayne K.J."/>
            <person name="Tettelin H."/>
            <person name="Glass J.I."/>
            <person name="Rusch D."/>
            <person name="Podicherti R."/>
            <person name="Tsui H.-C.T."/>
            <person name="Winkler M.E."/>
        </authorList>
    </citation>
    <scope>NUCLEOTIDE SEQUENCE</scope>
</reference>
<sequence length="120" mass="13259">MATAIDPICQMDVDTDNPPGGQREYEGTIYYFCAPGCKVAFDKEPERYVSEARDHEEHDEHEGHEHDGRESHDESAADEGHGHDHGPGGHSHGHHMPEAPAETAPMASRPGFFARLFGKK</sequence>
<feature type="compositionally biased region" description="Low complexity" evidence="1">
    <location>
        <begin position="98"/>
        <end position="107"/>
    </location>
</feature>
<dbReference type="GO" id="GO:0016491">
    <property type="term" value="F:oxidoreductase activity"/>
    <property type="evidence" value="ECO:0007669"/>
    <property type="project" value="InterPro"/>
</dbReference>
<dbReference type="InterPro" id="IPR012348">
    <property type="entry name" value="RNR-like"/>
</dbReference>
<evidence type="ECO:0000259" key="2">
    <source>
        <dbReference type="Pfam" id="PF04945"/>
    </source>
</evidence>
<dbReference type="InterPro" id="IPR007029">
    <property type="entry name" value="YHS_dom"/>
</dbReference>
<protein>
    <recommendedName>
        <fullName evidence="2">YHS domain-containing protein</fullName>
    </recommendedName>
</protein>
<evidence type="ECO:0000313" key="3">
    <source>
        <dbReference type="EMBL" id="SUZ48686.1"/>
    </source>
</evidence>
<dbReference type="InterPro" id="IPR009078">
    <property type="entry name" value="Ferritin-like_SF"/>
</dbReference>
<feature type="compositionally biased region" description="Basic and acidic residues" evidence="1">
    <location>
        <begin position="48"/>
        <end position="87"/>
    </location>
</feature>
<dbReference type="Pfam" id="PF04945">
    <property type="entry name" value="YHS"/>
    <property type="match status" value="1"/>
</dbReference>
<dbReference type="EMBL" id="UINC01000080">
    <property type="protein sequence ID" value="SUZ48686.1"/>
    <property type="molecule type" value="Genomic_DNA"/>
</dbReference>
<feature type="domain" description="YHS" evidence="2">
    <location>
        <begin position="5"/>
        <end position="50"/>
    </location>
</feature>
<gene>
    <name evidence="3" type="ORF">METZ01_LOCUS1540</name>
</gene>
<evidence type="ECO:0000256" key="1">
    <source>
        <dbReference type="SAM" id="MobiDB-lite"/>
    </source>
</evidence>
<feature type="region of interest" description="Disordered" evidence="1">
    <location>
        <begin position="48"/>
        <end position="120"/>
    </location>
</feature>
<accession>A0A381N272</accession>